<evidence type="ECO:0000256" key="4">
    <source>
        <dbReference type="ARBA" id="ARBA00022833"/>
    </source>
</evidence>
<gene>
    <name evidence="9" type="ORF">ASCRUDRAFT_29893</name>
</gene>
<reference evidence="10" key="1">
    <citation type="submission" date="2016-05" db="EMBL/GenBank/DDBJ databases">
        <title>Comparative genomics of biotechnologically important yeasts.</title>
        <authorList>
            <consortium name="DOE Joint Genome Institute"/>
            <person name="Riley R."/>
            <person name="Haridas S."/>
            <person name="Wolfe K.H."/>
            <person name="Lopes M.R."/>
            <person name="Hittinger C.T."/>
            <person name="Goker M."/>
            <person name="Salamov A."/>
            <person name="Wisecaver J."/>
            <person name="Long T.M."/>
            <person name="Aerts A.L."/>
            <person name="Barry K."/>
            <person name="Choi C."/>
            <person name="Clum A."/>
            <person name="Coughlan A.Y."/>
            <person name="Deshpande S."/>
            <person name="Douglass A.P."/>
            <person name="Hanson S.J."/>
            <person name="Klenk H.-P."/>
            <person name="Labutti K."/>
            <person name="Lapidus A."/>
            <person name="Lindquist E."/>
            <person name="Lipzen A."/>
            <person name="Meier-Kolthoff J.P."/>
            <person name="Ohm R.A."/>
            <person name="Otillar R.P."/>
            <person name="Pangilinan J."/>
            <person name="Peng Y."/>
            <person name="Rokas A."/>
            <person name="Rosa C.A."/>
            <person name="Scheuner C."/>
            <person name="Sibirny A.A."/>
            <person name="Slot J.C."/>
            <person name="Stielow J.B."/>
            <person name="Sun H."/>
            <person name="Kurtzman C.P."/>
            <person name="Blackwell M."/>
            <person name="Grigoriev I.V."/>
            <person name="Jeffries T.W."/>
        </authorList>
    </citation>
    <scope>NUCLEOTIDE SEQUENCE [LARGE SCALE GENOMIC DNA]</scope>
    <source>
        <strain evidence="10">DSM 1968</strain>
    </source>
</reference>
<keyword evidence="3 6" id="KW-0479">Metal-binding</keyword>
<evidence type="ECO:0000259" key="8">
    <source>
        <dbReference type="Pfam" id="PF08240"/>
    </source>
</evidence>
<dbReference type="PANTHER" id="PTHR43161">
    <property type="entry name" value="SORBITOL DEHYDROGENASE"/>
    <property type="match status" value="1"/>
</dbReference>
<dbReference type="InParanoid" id="A0A1D2VR55"/>
<feature type="domain" description="Alcohol dehydrogenase-like C-terminal" evidence="7">
    <location>
        <begin position="209"/>
        <end position="342"/>
    </location>
</feature>
<dbReference type="InterPro" id="IPR002328">
    <property type="entry name" value="ADH_Zn_CS"/>
</dbReference>
<comment type="cofactor">
    <cofactor evidence="1 6">
        <name>Zn(2+)</name>
        <dbReference type="ChEBI" id="CHEBI:29105"/>
    </cofactor>
</comment>
<dbReference type="CDD" id="cd08233">
    <property type="entry name" value="butanediol_DH_like"/>
    <property type="match status" value="1"/>
</dbReference>
<dbReference type="RefSeq" id="XP_020050387.1">
    <property type="nucleotide sequence ID" value="XM_020190148.1"/>
</dbReference>
<dbReference type="SUPFAM" id="SSF50129">
    <property type="entry name" value="GroES-like"/>
    <property type="match status" value="1"/>
</dbReference>
<dbReference type="SUPFAM" id="SSF51735">
    <property type="entry name" value="NAD(P)-binding Rossmann-fold domains"/>
    <property type="match status" value="1"/>
</dbReference>
<dbReference type="Proteomes" id="UP000095038">
    <property type="component" value="Unassembled WGS sequence"/>
</dbReference>
<dbReference type="Pfam" id="PF08240">
    <property type="entry name" value="ADH_N"/>
    <property type="match status" value="1"/>
</dbReference>
<sequence length="397" mass="43408">MKGLLYYGKDDLRFSNKIPIPQIKHPEEVLIKVHWCGICGTDLLEYSKGPVFFSKCGHQHGHPISGKKLPQTMGHELSGEIVQMGPSVHNIRSDLKKGDLVVVEPTNYCKDISRFELENNHQHSPCMECEACKLGLTNLCEHNGLFGLGVHDGGLAEYIVVGAHHIVKVPDFVPNDCAALVQPLAVSWHAVRVNNFKPGSTAIVIGAGAIGLGCILSANAFDSSLVVCSEPAKIRREQAESLGAVAFNPMGLKNNLEAIKELKKLTPDQAGFDFAFDCSGNSITFDTALKVLKPRGTLVNLAIWPDKPINFFPMDMTSGEKRVTGSMCYTIEDFEGIIDAMSTGKISKDHLKTLITKKVEIENGINGGFHELIENKDKHIKILITPMKINEDGEAVD</sequence>
<dbReference type="InterPro" id="IPR013154">
    <property type="entry name" value="ADH-like_N"/>
</dbReference>
<evidence type="ECO:0000256" key="1">
    <source>
        <dbReference type="ARBA" id="ARBA00001947"/>
    </source>
</evidence>
<evidence type="ECO:0000256" key="3">
    <source>
        <dbReference type="ARBA" id="ARBA00022723"/>
    </source>
</evidence>
<name>A0A1D2VR55_9ASCO</name>
<dbReference type="GO" id="GO:0005737">
    <property type="term" value="C:cytoplasm"/>
    <property type="evidence" value="ECO:0007669"/>
    <property type="project" value="TreeGrafter"/>
</dbReference>
<dbReference type="InterPro" id="IPR013149">
    <property type="entry name" value="ADH-like_C"/>
</dbReference>
<dbReference type="GO" id="GO:0000721">
    <property type="term" value="F:(R,R)-butanediol dehydrogenase activity"/>
    <property type="evidence" value="ECO:0007669"/>
    <property type="project" value="TreeGrafter"/>
</dbReference>
<comment type="similarity">
    <text evidence="2 6">Belongs to the zinc-containing alcohol dehydrogenase family.</text>
</comment>
<dbReference type="OrthoDB" id="5363962at2759"/>
<feature type="domain" description="Alcohol dehydrogenase-like N-terminal" evidence="8">
    <location>
        <begin position="26"/>
        <end position="171"/>
    </location>
</feature>
<keyword evidence="4 6" id="KW-0862">Zinc</keyword>
<dbReference type="EMBL" id="KV454475">
    <property type="protein sequence ID" value="ODV64080.1"/>
    <property type="molecule type" value="Genomic_DNA"/>
</dbReference>
<dbReference type="InterPro" id="IPR011032">
    <property type="entry name" value="GroES-like_sf"/>
</dbReference>
<dbReference type="Gene3D" id="3.40.50.720">
    <property type="entry name" value="NAD(P)-binding Rossmann-like Domain"/>
    <property type="match status" value="1"/>
</dbReference>
<keyword evidence="5" id="KW-0560">Oxidoreductase</keyword>
<organism evidence="9 10">
    <name type="scientific">Ascoidea rubescens DSM 1968</name>
    <dbReference type="NCBI Taxonomy" id="1344418"/>
    <lineage>
        <taxon>Eukaryota</taxon>
        <taxon>Fungi</taxon>
        <taxon>Dikarya</taxon>
        <taxon>Ascomycota</taxon>
        <taxon>Saccharomycotina</taxon>
        <taxon>Saccharomycetes</taxon>
        <taxon>Ascoideaceae</taxon>
        <taxon>Ascoidea</taxon>
    </lineage>
</organism>
<keyword evidence="10" id="KW-1185">Reference proteome</keyword>
<dbReference type="STRING" id="1344418.A0A1D2VR55"/>
<dbReference type="Gene3D" id="3.90.180.10">
    <property type="entry name" value="Medium-chain alcohol dehydrogenases, catalytic domain"/>
    <property type="match status" value="1"/>
</dbReference>
<dbReference type="PROSITE" id="PS00059">
    <property type="entry name" value="ADH_ZINC"/>
    <property type="match status" value="1"/>
</dbReference>
<evidence type="ECO:0000256" key="2">
    <source>
        <dbReference type="ARBA" id="ARBA00008072"/>
    </source>
</evidence>
<dbReference type="GeneID" id="30963784"/>
<accession>A0A1D2VR55</accession>
<dbReference type="Pfam" id="PF00107">
    <property type="entry name" value="ADH_zinc_N"/>
    <property type="match status" value="1"/>
</dbReference>
<dbReference type="InterPro" id="IPR036291">
    <property type="entry name" value="NAD(P)-bd_dom_sf"/>
</dbReference>
<dbReference type="PANTHER" id="PTHR43161:SF23">
    <property type="entry name" value="(R,R)-BUTANEDIOL DEHYDROGENASE-RELATED"/>
    <property type="match status" value="1"/>
</dbReference>
<evidence type="ECO:0000256" key="6">
    <source>
        <dbReference type="RuleBase" id="RU361277"/>
    </source>
</evidence>
<protein>
    <submittedName>
        <fullName evidence="9">GroES-like protein</fullName>
    </submittedName>
</protein>
<dbReference type="AlphaFoldDB" id="A0A1D2VR55"/>
<dbReference type="GO" id="GO:0008270">
    <property type="term" value="F:zinc ion binding"/>
    <property type="evidence" value="ECO:0007669"/>
    <property type="project" value="InterPro"/>
</dbReference>
<evidence type="ECO:0000313" key="10">
    <source>
        <dbReference type="Proteomes" id="UP000095038"/>
    </source>
</evidence>
<proteinExistence type="inferred from homology"/>
<evidence type="ECO:0000313" key="9">
    <source>
        <dbReference type="EMBL" id="ODV64080.1"/>
    </source>
</evidence>
<evidence type="ECO:0000259" key="7">
    <source>
        <dbReference type="Pfam" id="PF00107"/>
    </source>
</evidence>
<evidence type="ECO:0000256" key="5">
    <source>
        <dbReference type="ARBA" id="ARBA00023002"/>
    </source>
</evidence>
<dbReference type="GO" id="GO:0034079">
    <property type="term" value="P:butanediol biosynthetic process"/>
    <property type="evidence" value="ECO:0007669"/>
    <property type="project" value="TreeGrafter"/>
</dbReference>